<accession>A0ABP0F862</accession>
<reference evidence="1 2" key="1">
    <citation type="submission" date="2024-02" db="EMBL/GenBank/DDBJ databases">
        <authorList>
            <person name="Daric V."/>
            <person name="Darras S."/>
        </authorList>
    </citation>
    <scope>NUCLEOTIDE SEQUENCE [LARGE SCALE GENOMIC DNA]</scope>
</reference>
<dbReference type="Proteomes" id="UP001642483">
    <property type="component" value="Unassembled WGS sequence"/>
</dbReference>
<evidence type="ECO:0000313" key="1">
    <source>
        <dbReference type="EMBL" id="CAK8675601.1"/>
    </source>
</evidence>
<proteinExistence type="predicted"/>
<keyword evidence="2" id="KW-1185">Reference proteome</keyword>
<gene>
    <name evidence="1" type="ORF">CVLEPA_LOCUS5162</name>
</gene>
<dbReference type="EMBL" id="CAWYQH010000024">
    <property type="protein sequence ID" value="CAK8675601.1"/>
    <property type="molecule type" value="Genomic_DNA"/>
</dbReference>
<protein>
    <submittedName>
        <fullName evidence="1">Uncharacterized protein</fullName>
    </submittedName>
</protein>
<comment type="caution">
    <text evidence="1">The sequence shown here is derived from an EMBL/GenBank/DDBJ whole genome shotgun (WGS) entry which is preliminary data.</text>
</comment>
<sequence length="60" mass="6730">MNVTVYMFSSRKEWSVLNNLAGRSVRLPRPSLLSSNTIATQLTKCGIQEKKDQTCGKRSV</sequence>
<name>A0ABP0F862_CLALP</name>
<evidence type="ECO:0000313" key="2">
    <source>
        <dbReference type="Proteomes" id="UP001642483"/>
    </source>
</evidence>
<organism evidence="1 2">
    <name type="scientific">Clavelina lepadiformis</name>
    <name type="common">Light-bulb sea squirt</name>
    <name type="synonym">Ascidia lepadiformis</name>
    <dbReference type="NCBI Taxonomy" id="159417"/>
    <lineage>
        <taxon>Eukaryota</taxon>
        <taxon>Metazoa</taxon>
        <taxon>Chordata</taxon>
        <taxon>Tunicata</taxon>
        <taxon>Ascidiacea</taxon>
        <taxon>Aplousobranchia</taxon>
        <taxon>Clavelinidae</taxon>
        <taxon>Clavelina</taxon>
    </lineage>
</organism>